<evidence type="ECO:0000313" key="3">
    <source>
        <dbReference type="EMBL" id="OGI49371.1"/>
    </source>
</evidence>
<dbReference type="STRING" id="1817768.A3A87_00685"/>
<feature type="non-terminal residue" evidence="3">
    <location>
        <position position="1"/>
    </location>
</feature>
<dbReference type="AlphaFoldDB" id="A0A1F6TW80"/>
<evidence type="ECO:0000313" key="4">
    <source>
        <dbReference type="Proteomes" id="UP000179037"/>
    </source>
</evidence>
<proteinExistence type="predicted"/>
<protein>
    <recommendedName>
        <fullName evidence="2">Lipoprotein LPP20-like domain-containing protein</fullName>
    </recommendedName>
</protein>
<dbReference type="Gene3D" id="3.10.28.20">
    <property type="entry name" value="Acetamidase/Formamidase-like domains"/>
    <property type="match status" value="1"/>
</dbReference>
<dbReference type="InterPro" id="IPR024952">
    <property type="entry name" value="LPP20-like_dom"/>
</dbReference>
<feature type="domain" description="Lipoprotein LPP20-like" evidence="2">
    <location>
        <begin position="31"/>
        <end position="130"/>
    </location>
</feature>
<feature type="signal peptide" evidence="1">
    <location>
        <begin position="1"/>
        <end position="22"/>
    </location>
</feature>
<feature type="chain" id="PRO_5009526874" description="Lipoprotein LPP20-like domain-containing protein" evidence="1">
    <location>
        <begin position="23"/>
        <end position="345"/>
    </location>
</feature>
<accession>A0A1F6TW80</accession>
<gene>
    <name evidence="3" type="ORF">A3A87_00685</name>
</gene>
<organism evidence="3 4">
    <name type="scientific">Candidatus Muproteobacteria bacterium RIFCSPLOWO2_01_FULL_60_18</name>
    <dbReference type="NCBI Taxonomy" id="1817768"/>
    <lineage>
        <taxon>Bacteria</taxon>
        <taxon>Pseudomonadati</taxon>
        <taxon>Pseudomonadota</taxon>
        <taxon>Candidatus Muproteobacteria</taxon>
    </lineage>
</organism>
<name>A0A1F6TW80_9PROT</name>
<reference evidence="3 4" key="1">
    <citation type="journal article" date="2016" name="Nat. Commun.">
        <title>Thousands of microbial genomes shed light on interconnected biogeochemical processes in an aquifer system.</title>
        <authorList>
            <person name="Anantharaman K."/>
            <person name="Brown C.T."/>
            <person name="Hug L.A."/>
            <person name="Sharon I."/>
            <person name="Castelle C.J."/>
            <person name="Probst A.J."/>
            <person name="Thomas B.C."/>
            <person name="Singh A."/>
            <person name="Wilkins M.J."/>
            <person name="Karaoz U."/>
            <person name="Brodie E.L."/>
            <person name="Williams K.H."/>
            <person name="Hubbard S.S."/>
            <person name="Banfield J.F."/>
        </authorList>
    </citation>
    <scope>NUCLEOTIDE SEQUENCE [LARGE SCALE GENOMIC DNA]</scope>
</reference>
<dbReference type="Pfam" id="PF02169">
    <property type="entry name" value="LPP20"/>
    <property type="match status" value="1"/>
</dbReference>
<keyword evidence="1" id="KW-0732">Signal</keyword>
<dbReference type="Proteomes" id="UP000179037">
    <property type="component" value="Unassembled WGS sequence"/>
</dbReference>
<dbReference type="EMBL" id="MFTC01000100">
    <property type="protein sequence ID" value="OGI49371.1"/>
    <property type="molecule type" value="Genomic_DNA"/>
</dbReference>
<sequence>NKEIKMKILFAAIMGLTLLAAAGCATRSAMPDWVNGPAEKYQSEQYLIGRGQAATAEEARDRARADLAKIFEVSVAVESQDVQTFSLKSPGAGNETGPAGEYAAQASRRITTRADQIIQGIQIAEVWQDPLTKTQHALAVLPRLQASMRLHQEIERLDAATRKYLEESRGATDLLVKIGAADRALGTQLERTGYQKSLRVVDPTGRGAEPEWNTARLSADLADLLKRVHVAAQVAPDAPPGFATAVNGALAGAGFLIETGEKPEYVLVANLVLEDLGLRDGWYWQRGALEVTLRETAANRVRGSRRWDIKVSAQDHAVSRQRALDQVAAILGRELRETVVGFASP</sequence>
<evidence type="ECO:0000259" key="2">
    <source>
        <dbReference type="Pfam" id="PF02169"/>
    </source>
</evidence>
<comment type="caution">
    <text evidence="3">The sequence shown here is derived from an EMBL/GenBank/DDBJ whole genome shotgun (WGS) entry which is preliminary data.</text>
</comment>
<evidence type="ECO:0000256" key="1">
    <source>
        <dbReference type="SAM" id="SignalP"/>
    </source>
</evidence>